<dbReference type="GO" id="GO:0051287">
    <property type="term" value="F:NAD binding"/>
    <property type="evidence" value="ECO:0007669"/>
    <property type="project" value="InterPro"/>
</dbReference>
<keyword evidence="6" id="KW-1133">Transmembrane helix</keyword>
<dbReference type="PROSITE" id="PS00535">
    <property type="entry name" value="COMPLEX1_49K"/>
    <property type="match status" value="1"/>
</dbReference>
<dbReference type="GO" id="GO:0048038">
    <property type="term" value="F:quinone binding"/>
    <property type="evidence" value="ECO:0007669"/>
    <property type="project" value="InterPro"/>
</dbReference>
<evidence type="ECO:0000256" key="5">
    <source>
        <dbReference type="RuleBase" id="RU003685"/>
    </source>
</evidence>
<gene>
    <name evidence="8" type="primary">NADH dehyrogenase 7</name>
</gene>
<keyword evidence="6" id="KW-0472">Membrane</keyword>
<accession>A0A5H3CKW1</accession>
<keyword evidence="6" id="KW-0812">Transmembrane</keyword>
<sequence length="388" mass="45494">MILYDYIINIKRHLYRFTFGPQHPAAHGVLCCLLYLSGEFIAYIDVIIGYLHRGTEKLCEYKTIEQCLPRRLDYVSVVCNEHLLSLCFEYMLRCCLAIRCAFMRLLMCEFTRCFNGLLCCSCMVMDIGSLSPMLWSFEERDKLMTFFDLCCGCRMHLAFMCLLGLLDDFVFGFIDFLLMLCISCLFVLDLYDLLFIGNRLLYLRLRGLAFFDVYDLCFNSISGCLSRSLGMVWDVRLYNCYELYFMLVFDYCFCYLGDAFDRLFLRLFDMRMSILICKQCFFVGFFVFGFVCLFDYMYVDVTIETIISLFYSLWCCVLPGCSFATVEHPKGEYTIFLCFLYGFISRLRIRCADFVHICLLDVMMRGFMLHDLVAVIGNIDVVFGSVDR</sequence>
<evidence type="ECO:0000256" key="1">
    <source>
        <dbReference type="ARBA" id="ARBA00005769"/>
    </source>
</evidence>
<dbReference type="InterPro" id="IPR029014">
    <property type="entry name" value="NiFe-Hase_large"/>
</dbReference>
<evidence type="ECO:0000256" key="4">
    <source>
        <dbReference type="ARBA" id="ARBA00023027"/>
    </source>
</evidence>
<dbReference type="Pfam" id="PF00346">
    <property type="entry name" value="Complex1_49kDa"/>
    <property type="match status" value="1"/>
</dbReference>
<geneLocation type="mitochondrion" evidence="8"/>
<feature type="transmembrane region" description="Helical" evidence="6">
    <location>
        <begin position="25"/>
        <end position="48"/>
    </location>
</feature>
<dbReference type="InterPro" id="IPR022885">
    <property type="entry name" value="NDH1_su_D/H"/>
</dbReference>
<dbReference type="InterPro" id="IPR014029">
    <property type="entry name" value="NADH_UbQ_OxRdtase_49kDa_CS"/>
</dbReference>
<feature type="transmembrane region" description="Helical" evidence="6">
    <location>
        <begin position="305"/>
        <end position="326"/>
    </location>
</feature>
<keyword evidence="8" id="KW-0496">Mitochondrion</keyword>
<reference evidence="8" key="2">
    <citation type="journal article" date="2019" name="Pathogens">
        <title>Evolutionary Insight into the Trypanosomatidae Using Alignment-Free Phylogenomics of the Kinetoplast.</title>
        <authorList>
            <person name="Kaufer A."/>
            <person name="Stark D."/>
            <person name="Ellis J."/>
        </authorList>
    </citation>
    <scope>NUCLEOTIDE SEQUENCE</scope>
    <source>
        <strain evidence="8">H10</strain>
    </source>
</reference>
<dbReference type="AlphaFoldDB" id="A0A5H3CKW1"/>
<name>A0A5H3CKW1_LEPPY</name>
<keyword evidence="4 5" id="KW-0520">NAD</keyword>
<evidence type="ECO:0000256" key="3">
    <source>
        <dbReference type="ARBA" id="ARBA00022967"/>
    </source>
</evidence>
<dbReference type="PANTHER" id="PTHR11993:SF10">
    <property type="entry name" value="NADH DEHYDROGENASE [UBIQUINONE] IRON-SULFUR PROTEIN 2, MITOCHONDRIAL"/>
    <property type="match status" value="1"/>
</dbReference>
<feature type="transmembrane region" description="Helical" evidence="6">
    <location>
        <begin position="280"/>
        <end position="299"/>
    </location>
</feature>
<dbReference type="Gene3D" id="1.10.645.10">
    <property type="entry name" value="Cytochrome-c3 Hydrogenase, chain B"/>
    <property type="match status" value="1"/>
</dbReference>
<keyword evidence="3 5" id="KW-1278">Translocase</keyword>
<feature type="transmembrane region" description="Helical" evidence="6">
    <location>
        <begin position="241"/>
        <end position="260"/>
    </location>
</feature>
<organism evidence="8">
    <name type="scientific">Leptomonas pyrrhocoris</name>
    <name type="common">Firebug parasite</name>
    <dbReference type="NCBI Taxonomy" id="157538"/>
    <lineage>
        <taxon>Eukaryota</taxon>
        <taxon>Discoba</taxon>
        <taxon>Euglenozoa</taxon>
        <taxon>Kinetoplastea</taxon>
        <taxon>Metakinetoplastina</taxon>
        <taxon>Trypanosomatida</taxon>
        <taxon>Trypanosomatidae</taxon>
        <taxon>Leishmaniinae</taxon>
        <taxon>Leptomonas</taxon>
    </lineage>
</organism>
<protein>
    <submittedName>
        <fullName evidence="8">NADH dehyrogenase 7</fullName>
    </submittedName>
</protein>
<dbReference type="GO" id="GO:0005739">
    <property type="term" value="C:mitochondrion"/>
    <property type="evidence" value="ECO:0007669"/>
    <property type="project" value="GOC"/>
</dbReference>
<evidence type="ECO:0000313" key="8">
    <source>
        <dbReference type="EMBL" id="DAC80340.1"/>
    </source>
</evidence>
<evidence type="ECO:0000256" key="2">
    <source>
        <dbReference type="ARBA" id="ARBA00022448"/>
    </source>
</evidence>
<feature type="transmembrane region" description="Helical" evidence="6">
    <location>
        <begin position="169"/>
        <end position="191"/>
    </location>
</feature>
<reference evidence="8" key="1">
    <citation type="journal article" date="2019" name="Infect. Genet. Evol.">
        <title>The complete coding region of the maxicircle as a superior phylogenetic marker for exploring evolutionary relationships between members of the Leishmaniinae.</title>
        <authorList>
            <person name="Kaufer A."/>
            <person name="Barratt J."/>
            <person name="Stark D."/>
            <person name="Ellis J."/>
        </authorList>
    </citation>
    <scope>NUCLEOTIDE SEQUENCE</scope>
    <source>
        <strain evidence="8">H10</strain>
    </source>
</reference>
<dbReference type="GO" id="GO:0016651">
    <property type="term" value="F:oxidoreductase activity, acting on NAD(P)H"/>
    <property type="evidence" value="ECO:0007669"/>
    <property type="project" value="InterPro"/>
</dbReference>
<proteinExistence type="inferred from homology"/>
<keyword evidence="2 5" id="KW-0813">Transport</keyword>
<feature type="domain" description="NADH-quinone oxidoreductase subunit D" evidence="7">
    <location>
        <begin position="126"/>
        <end position="388"/>
    </location>
</feature>
<evidence type="ECO:0000259" key="7">
    <source>
        <dbReference type="Pfam" id="PF00346"/>
    </source>
</evidence>
<comment type="similarity">
    <text evidence="1 5">Belongs to the complex I 49 kDa subunit family.</text>
</comment>
<dbReference type="PANTHER" id="PTHR11993">
    <property type="entry name" value="NADH-UBIQUINONE OXIDOREDUCTASE 49 KDA SUBUNIT"/>
    <property type="match status" value="1"/>
</dbReference>
<dbReference type="SUPFAM" id="SSF56762">
    <property type="entry name" value="HydB/Nqo4-like"/>
    <property type="match status" value="1"/>
</dbReference>
<feature type="transmembrane region" description="Helical" evidence="6">
    <location>
        <begin position="113"/>
        <end position="135"/>
    </location>
</feature>
<dbReference type="InterPro" id="IPR001135">
    <property type="entry name" value="NADH_Q_OxRdtase_suD"/>
</dbReference>
<evidence type="ECO:0000256" key="6">
    <source>
        <dbReference type="SAM" id="Phobius"/>
    </source>
</evidence>
<dbReference type="EMBL" id="BK010873">
    <property type="protein sequence ID" value="DAC80340.1"/>
    <property type="molecule type" value="Genomic_DNA"/>
</dbReference>
<dbReference type="GO" id="GO:0006120">
    <property type="term" value="P:mitochondrial electron transport, NADH to ubiquinone"/>
    <property type="evidence" value="ECO:0007669"/>
    <property type="project" value="TreeGrafter"/>
</dbReference>